<feature type="chain" id="PRO_5008596567" description="Fe/B12 periplasmic-binding domain-containing protein" evidence="1">
    <location>
        <begin position="19"/>
        <end position="365"/>
    </location>
</feature>
<organism evidence="3 4">
    <name type="scientific">Mangrovibacter phragmitis</name>
    <dbReference type="NCBI Taxonomy" id="1691903"/>
    <lineage>
        <taxon>Bacteria</taxon>
        <taxon>Pseudomonadati</taxon>
        <taxon>Pseudomonadota</taxon>
        <taxon>Gammaproteobacteria</taxon>
        <taxon>Enterobacterales</taxon>
        <taxon>Enterobacteriaceae</taxon>
        <taxon>Mangrovibacter</taxon>
    </lineage>
</organism>
<gene>
    <name evidence="3" type="ORF">A9B99_10950</name>
</gene>
<reference evidence="4" key="1">
    <citation type="submission" date="2016-05" db="EMBL/GenBank/DDBJ databases">
        <authorList>
            <person name="Behera P."/>
            <person name="Vaishampayan P."/>
            <person name="Singh N."/>
            <person name="Raina V."/>
            <person name="Suar M."/>
            <person name="Pattnaik A."/>
            <person name="Rastogi G."/>
        </authorList>
    </citation>
    <scope>NUCLEOTIDE SEQUENCE [LARGE SCALE GENOMIC DNA]</scope>
    <source>
        <strain evidence="4">MP23</strain>
    </source>
</reference>
<dbReference type="CDD" id="cd01139">
    <property type="entry name" value="TroA_f"/>
    <property type="match status" value="1"/>
</dbReference>
<proteinExistence type="predicted"/>
<dbReference type="EMBL" id="LYRP01000033">
    <property type="protein sequence ID" value="OAT75972.1"/>
    <property type="molecule type" value="Genomic_DNA"/>
</dbReference>
<evidence type="ECO:0000256" key="1">
    <source>
        <dbReference type="SAM" id="SignalP"/>
    </source>
</evidence>
<protein>
    <recommendedName>
        <fullName evidence="2">Fe/B12 periplasmic-binding domain-containing protein</fullName>
    </recommendedName>
</protein>
<keyword evidence="4" id="KW-1185">Reference proteome</keyword>
<dbReference type="Pfam" id="PF01497">
    <property type="entry name" value="Peripla_BP_2"/>
    <property type="match status" value="1"/>
</dbReference>
<dbReference type="OrthoDB" id="9775594at2"/>
<accession>A0A1B7L0P9</accession>
<evidence type="ECO:0000259" key="2">
    <source>
        <dbReference type="PROSITE" id="PS50983"/>
    </source>
</evidence>
<dbReference type="PROSITE" id="PS50983">
    <property type="entry name" value="FE_B12_PBP"/>
    <property type="match status" value="1"/>
</dbReference>
<evidence type="ECO:0000313" key="3">
    <source>
        <dbReference type="EMBL" id="OAT75972.1"/>
    </source>
</evidence>
<feature type="domain" description="Fe/B12 periplasmic-binding" evidence="2">
    <location>
        <begin position="37"/>
        <end position="335"/>
    </location>
</feature>
<dbReference type="STRING" id="1691903.A9B99_10950"/>
<comment type="caution">
    <text evidence="3">The sequence shown here is derived from an EMBL/GenBank/DDBJ whole genome shotgun (WGS) entry which is preliminary data.</text>
</comment>
<dbReference type="Gene3D" id="3.40.50.1980">
    <property type="entry name" value="Nitrogenase molybdenum iron protein domain"/>
    <property type="match status" value="2"/>
</dbReference>
<dbReference type="PANTHER" id="PTHR30535:SF34">
    <property type="entry name" value="MOLYBDATE-BINDING PROTEIN MOLA"/>
    <property type="match status" value="1"/>
</dbReference>
<dbReference type="AlphaFoldDB" id="A0A1B7L0P9"/>
<evidence type="ECO:0000313" key="4">
    <source>
        <dbReference type="Proteomes" id="UP000078225"/>
    </source>
</evidence>
<sequence>MRTLLVALCLLFSTLVCAKTVTDITGRQVTIPDNPQRIVLGESRMLYTLGLLEPGYPADKIVGWPGDMAKYDPQTWSVWLKAFPQLASVTQLGDSFLDQSNIEQVIRLKPDLVILPQLAKGSHSESQFIELLAQAHIPVIKIDLRVDLLHNTVPSIRLLGEVLNQPQRAQSFIDFYQQHMDQVKKRLAAIHGPEPTVFLHLHLGRRDTCCTTVAHGNLGQLLDFAGGDNIARPLLKGVFGNLSSEQLLASQPEVYIGTGMSNSGRTLQLGPLVSQQQAQNSIKRAIAAQQPLSYLNAVRQGNAWGLWHNFYLSPYHVAAVEFFAKTFYPQQFADINPEQTLKTLYQRFLPIPYSGTFWVRLPVAK</sequence>
<dbReference type="InterPro" id="IPR050902">
    <property type="entry name" value="ABC_Transporter_SBP"/>
</dbReference>
<dbReference type="SUPFAM" id="SSF53807">
    <property type="entry name" value="Helical backbone' metal receptor"/>
    <property type="match status" value="1"/>
</dbReference>
<name>A0A1B7L0P9_9ENTR</name>
<dbReference type="PANTHER" id="PTHR30535">
    <property type="entry name" value="VITAMIN B12-BINDING PROTEIN"/>
    <property type="match status" value="1"/>
</dbReference>
<feature type="signal peptide" evidence="1">
    <location>
        <begin position="1"/>
        <end position="18"/>
    </location>
</feature>
<keyword evidence="1" id="KW-0732">Signal</keyword>
<dbReference type="RefSeq" id="WP_064599740.1">
    <property type="nucleotide sequence ID" value="NZ_LYRP01000033.1"/>
</dbReference>
<dbReference type="InterPro" id="IPR002491">
    <property type="entry name" value="ABC_transptr_periplasmic_BD"/>
</dbReference>
<dbReference type="Proteomes" id="UP000078225">
    <property type="component" value="Unassembled WGS sequence"/>
</dbReference>